<dbReference type="InterPro" id="IPR001810">
    <property type="entry name" value="F-box_dom"/>
</dbReference>
<evidence type="ECO:0000313" key="3">
    <source>
        <dbReference type="Proteomes" id="UP000095085"/>
    </source>
</evidence>
<dbReference type="GO" id="GO:0006887">
    <property type="term" value="P:exocytosis"/>
    <property type="evidence" value="ECO:0007669"/>
    <property type="project" value="TreeGrafter"/>
</dbReference>
<dbReference type="GO" id="GO:0006897">
    <property type="term" value="P:endocytosis"/>
    <property type="evidence" value="ECO:0007669"/>
    <property type="project" value="EnsemblFungi"/>
</dbReference>
<dbReference type="GO" id="GO:0005794">
    <property type="term" value="C:Golgi apparatus"/>
    <property type="evidence" value="ECO:0007669"/>
    <property type="project" value="EnsemblFungi"/>
</dbReference>
<dbReference type="Pfam" id="PF00646">
    <property type="entry name" value="F-box"/>
    <property type="match status" value="1"/>
</dbReference>
<dbReference type="GO" id="GO:0006893">
    <property type="term" value="P:Golgi to plasma membrane transport"/>
    <property type="evidence" value="ECO:0007669"/>
    <property type="project" value="TreeGrafter"/>
</dbReference>
<dbReference type="GO" id="GO:0005768">
    <property type="term" value="C:endosome"/>
    <property type="evidence" value="ECO:0007669"/>
    <property type="project" value="EnsemblFungi"/>
</dbReference>
<feature type="domain" description="F-box" evidence="1">
    <location>
        <begin position="18"/>
        <end position="58"/>
    </location>
</feature>
<sequence length="814" mass="94076">MSRVIWNSDIDVYDPKVIPILVARCISKYLCVQDLVIFGKVSKNTYKTVNDPQLWISKLKDLKCWDKAGLPLNETKLGKMDFSHLSNPLTCFDKTLKIPKAAKFQVLKIHQALYPYYTDLQLNKPYDQLRIFKDFQTPEEQSKILTNLLRYNNIDVYEDSSIMVKDKINSILEIFENALLRELEIHYDIQDYEKTNQFVKILINLGNQQTLIDFFLQKSIFDNEESKFFNFDAFDADSFYKLADDSGASNSANDINDTNEETFTLNAERFNEFTEDLVDVFNEEVRIIDLIFPQSVPMMYKVSEELISNQLVELIMLIIDTARTKGTYLKTVPYLYDKLVNDFIPKLNPSENVGESYHRLILELIDMSFESFASEYMRDEILNFRNYVNENITNWNETITKRENDTSENIWKHVKVQTKNDFLTSFKKVFTINPASSQSKSEPENDKNDAENYSEIQAKAKILSENIKSLNKIFSPELSLDILNEAKVSLGRLLKFKEYTIAALKSDAYRFMQEIFLTVIDSIGGDHLRPGFIKALQYLQNYNPKDMTYINTPTESFIEPLVLFFDLINMADLIIQMIDIFYKEEMINRKAVKQENSILNPSLQSKKKLEGLVDKYVADGLNVGIDILIDEIEATFRNGLKEQDYNPPIDTSTIFDGPTKPARTAVKILEDNIDLLVGSADKSIVDVFQQEIAERFFQIIVKVLKRSTISVTGAINLISDLNLYYDFIVEHIKTNKKLVYPLFQSLKKVGSIYLISGSESKSIGKLVSDLSKFNGIFGQEEIYEFVQRRQDWPLIKRDVEKVMYGLSLGDCRIA</sequence>
<dbReference type="EMBL" id="KV454545">
    <property type="protein sequence ID" value="ODV65278.1"/>
    <property type="molecule type" value="Genomic_DNA"/>
</dbReference>
<dbReference type="Pfam" id="PF07393">
    <property type="entry name" value="Sec10_HB"/>
    <property type="match status" value="1"/>
</dbReference>
<dbReference type="GO" id="GO:0030427">
    <property type="term" value="C:site of polarized growth"/>
    <property type="evidence" value="ECO:0007669"/>
    <property type="project" value="EnsemblFungi"/>
</dbReference>
<gene>
    <name evidence="2" type="ORF">HYPBUDRAFT_144442</name>
</gene>
<reference evidence="3" key="1">
    <citation type="submission" date="2016-05" db="EMBL/GenBank/DDBJ databases">
        <title>Comparative genomics of biotechnologically important yeasts.</title>
        <authorList>
            <consortium name="DOE Joint Genome Institute"/>
            <person name="Riley R."/>
            <person name="Haridas S."/>
            <person name="Wolfe K.H."/>
            <person name="Lopes M.R."/>
            <person name="Hittinger C.T."/>
            <person name="Goker M."/>
            <person name="Salamov A."/>
            <person name="Wisecaver J."/>
            <person name="Long T.M."/>
            <person name="Aerts A.L."/>
            <person name="Barry K."/>
            <person name="Choi C."/>
            <person name="Clum A."/>
            <person name="Coughlan A.Y."/>
            <person name="Deshpande S."/>
            <person name="Douglass A.P."/>
            <person name="Hanson S.J."/>
            <person name="Klenk H.-P."/>
            <person name="Labutti K."/>
            <person name="Lapidus A."/>
            <person name="Lindquist E."/>
            <person name="Lipzen A."/>
            <person name="Meier-Kolthoff J.P."/>
            <person name="Ohm R.A."/>
            <person name="Otillar R.P."/>
            <person name="Pangilinan J."/>
            <person name="Peng Y."/>
            <person name="Rokas A."/>
            <person name="Rosa C.A."/>
            <person name="Scheuner C."/>
            <person name="Sibirny A.A."/>
            <person name="Slot J.C."/>
            <person name="Stielow J.B."/>
            <person name="Sun H."/>
            <person name="Kurtzman C.P."/>
            <person name="Blackwell M."/>
            <person name="Grigoriev I.V."/>
            <person name="Jeffries T.W."/>
        </authorList>
    </citation>
    <scope>NUCLEOTIDE SEQUENCE [LARGE SCALE GENOMIC DNA]</scope>
    <source>
        <strain evidence="3">NRRL Y-1933</strain>
    </source>
</reference>
<dbReference type="SMART" id="SM00256">
    <property type="entry name" value="FBOX"/>
    <property type="match status" value="1"/>
</dbReference>
<dbReference type="GO" id="GO:0032456">
    <property type="term" value="P:endocytic recycling"/>
    <property type="evidence" value="ECO:0007669"/>
    <property type="project" value="EnsemblFungi"/>
</dbReference>
<dbReference type="PANTHER" id="PTHR12100:SF1">
    <property type="entry name" value="RECYCLIN-1"/>
    <property type="match status" value="1"/>
</dbReference>
<dbReference type="GO" id="GO:0000149">
    <property type="term" value="F:SNARE binding"/>
    <property type="evidence" value="ECO:0007669"/>
    <property type="project" value="EnsemblFungi"/>
</dbReference>
<evidence type="ECO:0000313" key="2">
    <source>
        <dbReference type="EMBL" id="ODV65278.1"/>
    </source>
</evidence>
<dbReference type="STRING" id="984485.A0A1E4RDD7"/>
<dbReference type="Proteomes" id="UP000095085">
    <property type="component" value="Unassembled WGS sequence"/>
</dbReference>
<keyword evidence="3" id="KW-1185">Reference proteome</keyword>
<dbReference type="PANTHER" id="PTHR12100">
    <property type="entry name" value="SEC10"/>
    <property type="match status" value="1"/>
</dbReference>
<dbReference type="InterPro" id="IPR009976">
    <property type="entry name" value="Sec10-like"/>
</dbReference>
<dbReference type="OrthoDB" id="5554140at2759"/>
<organism evidence="2 3">
    <name type="scientific">Hyphopichia burtonii NRRL Y-1933</name>
    <dbReference type="NCBI Taxonomy" id="984485"/>
    <lineage>
        <taxon>Eukaryota</taxon>
        <taxon>Fungi</taxon>
        <taxon>Dikarya</taxon>
        <taxon>Ascomycota</taxon>
        <taxon>Saccharomycotina</taxon>
        <taxon>Pichiomycetes</taxon>
        <taxon>Debaryomycetaceae</taxon>
        <taxon>Hyphopichia</taxon>
    </lineage>
</organism>
<accession>A0A1E4RDD7</accession>
<evidence type="ECO:0000259" key="1">
    <source>
        <dbReference type="SMART" id="SM00256"/>
    </source>
</evidence>
<dbReference type="GeneID" id="30994430"/>
<name>A0A1E4RDD7_9ASCO</name>
<protein>
    <submittedName>
        <fullName evidence="2">F-box protein: endocytic membrane traffic, recycling recycling 1</fullName>
    </submittedName>
</protein>
<dbReference type="GO" id="GO:0000145">
    <property type="term" value="C:exocyst"/>
    <property type="evidence" value="ECO:0007669"/>
    <property type="project" value="TreeGrafter"/>
</dbReference>
<dbReference type="GO" id="GO:0034498">
    <property type="term" value="P:early endosome to Golgi transport"/>
    <property type="evidence" value="ECO:0007669"/>
    <property type="project" value="EnsemblFungi"/>
</dbReference>
<proteinExistence type="predicted"/>
<dbReference type="GO" id="GO:0005829">
    <property type="term" value="C:cytosol"/>
    <property type="evidence" value="ECO:0007669"/>
    <property type="project" value="GOC"/>
</dbReference>
<dbReference type="InterPro" id="IPR048627">
    <property type="entry name" value="Sec10_HB"/>
</dbReference>
<dbReference type="AlphaFoldDB" id="A0A1E4RDD7"/>
<dbReference type="RefSeq" id="XP_020074345.1">
    <property type="nucleotide sequence ID" value="XM_020219880.1"/>
</dbReference>